<evidence type="ECO:0000313" key="1">
    <source>
        <dbReference type="EMBL" id="GBE88916.1"/>
    </source>
</evidence>
<dbReference type="RefSeq" id="XP_027619829.1">
    <property type="nucleotide sequence ID" value="XM_027764028.1"/>
</dbReference>
<dbReference type="Proteomes" id="UP000287166">
    <property type="component" value="Unassembled WGS sequence"/>
</dbReference>
<dbReference type="OrthoDB" id="2801477at2759"/>
<organism evidence="1 2">
    <name type="scientific">Sparassis crispa</name>
    <dbReference type="NCBI Taxonomy" id="139825"/>
    <lineage>
        <taxon>Eukaryota</taxon>
        <taxon>Fungi</taxon>
        <taxon>Dikarya</taxon>
        <taxon>Basidiomycota</taxon>
        <taxon>Agaricomycotina</taxon>
        <taxon>Agaricomycetes</taxon>
        <taxon>Polyporales</taxon>
        <taxon>Sparassidaceae</taxon>
        <taxon>Sparassis</taxon>
    </lineage>
</organism>
<comment type="caution">
    <text evidence="1">The sequence shown here is derived from an EMBL/GenBank/DDBJ whole genome shotgun (WGS) entry which is preliminary data.</text>
</comment>
<dbReference type="InParanoid" id="A0A401H3A3"/>
<dbReference type="AlphaFoldDB" id="A0A401H3A3"/>
<sequence length="155" mass="17428">MLLPPPAPFDNDEEEAVPIDDDHVLAEVVLARTRERSYPGYLDELAAHLNQPQLPMLTRRFLYDQIHRHDPDAVSSNVVDLDDCPIVVSKISVFHSAVAIFYAPSDISGIHGMRRERIRSTPSWHGHPRRDCAFAVEDNSQPDFKGMSVAVQKSS</sequence>
<reference evidence="1 2" key="1">
    <citation type="journal article" date="2018" name="Sci. Rep.">
        <title>Genome sequence of the cauliflower mushroom Sparassis crispa (Hanabiratake) and its association with beneficial usage.</title>
        <authorList>
            <person name="Kiyama R."/>
            <person name="Furutani Y."/>
            <person name="Kawaguchi K."/>
            <person name="Nakanishi T."/>
        </authorList>
    </citation>
    <scope>NUCLEOTIDE SEQUENCE [LARGE SCALE GENOMIC DNA]</scope>
</reference>
<proteinExistence type="predicted"/>
<dbReference type="STRING" id="139825.A0A401H3A3"/>
<dbReference type="GeneID" id="38785833"/>
<dbReference type="EMBL" id="BFAD01000014">
    <property type="protein sequence ID" value="GBE88916.1"/>
    <property type="molecule type" value="Genomic_DNA"/>
</dbReference>
<keyword evidence="2" id="KW-1185">Reference proteome</keyword>
<name>A0A401H3A3_9APHY</name>
<evidence type="ECO:0000313" key="2">
    <source>
        <dbReference type="Proteomes" id="UP000287166"/>
    </source>
</evidence>
<gene>
    <name evidence="1" type="ORF">SCP_1403240</name>
</gene>
<protein>
    <submittedName>
        <fullName evidence="1">Uncharacterized protein</fullName>
    </submittedName>
</protein>
<accession>A0A401H3A3</accession>